<dbReference type="AlphaFoldDB" id="A0A1H6H5Z3"/>
<dbReference type="CDD" id="cd16936">
    <property type="entry name" value="HATPase_RsbW-like"/>
    <property type="match status" value="1"/>
</dbReference>
<organism evidence="3 4">
    <name type="scientific">Magnetospirillum fulvum</name>
    <name type="common">Rhodospirillum fulvum</name>
    <dbReference type="NCBI Taxonomy" id="1082"/>
    <lineage>
        <taxon>Bacteria</taxon>
        <taxon>Pseudomonadati</taxon>
        <taxon>Pseudomonadota</taxon>
        <taxon>Alphaproteobacteria</taxon>
        <taxon>Rhodospirillales</taxon>
        <taxon>Rhodospirillaceae</taxon>
        <taxon>Magnetospirillum</taxon>
    </lineage>
</organism>
<accession>A0A1H6H5Z3</accession>
<evidence type="ECO:0000313" key="4">
    <source>
        <dbReference type="Proteomes" id="UP000182983"/>
    </source>
</evidence>
<dbReference type="RefSeq" id="WP_170834526.1">
    <property type="nucleotide sequence ID" value="NZ_FNWO01000003.1"/>
</dbReference>
<sequence>MQFPANDLLDKATAWTVPGTGGALLVGAATEDAVTLGLSAPYRGFFEAGPMQWDDIDSGLRAAIRAGGLVLSLTTASAWKLDLTQLVTAAVIERFGPLNEARRHEIELCLSESLTNALLHGNLEMDSAPRNSLSGLVRYLDQIEERLRDNRLAAKRVDLLITPSRSGRLRVAVRDRGPGFDAEYYLDRPLVTEAKHGRGLPLIRQLAGSVAARDEGRTLVMRFSRAG</sequence>
<dbReference type="InterPro" id="IPR050267">
    <property type="entry name" value="Anti-sigma-factor_SerPK"/>
</dbReference>
<dbReference type="GO" id="GO:0004674">
    <property type="term" value="F:protein serine/threonine kinase activity"/>
    <property type="evidence" value="ECO:0007669"/>
    <property type="project" value="UniProtKB-KW"/>
</dbReference>
<dbReference type="EMBL" id="FNWO01000003">
    <property type="protein sequence ID" value="SEH30846.1"/>
    <property type="molecule type" value="Genomic_DNA"/>
</dbReference>
<evidence type="ECO:0000256" key="1">
    <source>
        <dbReference type="ARBA" id="ARBA00022527"/>
    </source>
</evidence>
<keyword evidence="4" id="KW-1185">Reference proteome</keyword>
<reference evidence="4" key="1">
    <citation type="submission" date="2016-10" db="EMBL/GenBank/DDBJ databases">
        <authorList>
            <person name="Varghese N."/>
            <person name="Submissions S."/>
        </authorList>
    </citation>
    <scope>NUCLEOTIDE SEQUENCE [LARGE SCALE GENOMIC DNA]</scope>
    <source>
        <strain evidence="4">DSM 13234</strain>
    </source>
</reference>
<protein>
    <submittedName>
        <fullName evidence="3">Histidine kinase-like ATPase domain-containing protein</fullName>
    </submittedName>
</protein>
<dbReference type="PANTHER" id="PTHR35526:SF3">
    <property type="entry name" value="ANTI-SIGMA-F FACTOR RSBW"/>
    <property type="match status" value="1"/>
</dbReference>
<evidence type="ECO:0000313" key="3">
    <source>
        <dbReference type="EMBL" id="SEH30846.1"/>
    </source>
</evidence>
<name>A0A1H6H5Z3_MAGFU</name>
<dbReference type="Gene3D" id="3.30.565.10">
    <property type="entry name" value="Histidine kinase-like ATPase, C-terminal domain"/>
    <property type="match status" value="1"/>
</dbReference>
<feature type="domain" description="Histidine kinase/HSP90-like ATPase" evidence="2">
    <location>
        <begin position="82"/>
        <end position="223"/>
    </location>
</feature>
<dbReference type="SUPFAM" id="SSF55874">
    <property type="entry name" value="ATPase domain of HSP90 chaperone/DNA topoisomerase II/histidine kinase"/>
    <property type="match status" value="1"/>
</dbReference>
<keyword evidence="3" id="KW-0808">Transferase</keyword>
<dbReference type="InterPro" id="IPR036890">
    <property type="entry name" value="HATPase_C_sf"/>
</dbReference>
<keyword evidence="1" id="KW-0723">Serine/threonine-protein kinase</keyword>
<dbReference type="Proteomes" id="UP000182983">
    <property type="component" value="Unassembled WGS sequence"/>
</dbReference>
<keyword evidence="3" id="KW-0418">Kinase</keyword>
<dbReference type="InterPro" id="IPR003594">
    <property type="entry name" value="HATPase_dom"/>
</dbReference>
<dbReference type="PANTHER" id="PTHR35526">
    <property type="entry name" value="ANTI-SIGMA-F FACTOR RSBW-RELATED"/>
    <property type="match status" value="1"/>
</dbReference>
<evidence type="ECO:0000259" key="2">
    <source>
        <dbReference type="Pfam" id="PF13581"/>
    </source>
</evidence>
<gene>
    <name evidence="3" type="ORF">SAMN04244559_00992</name>
</gene>
<dbReference type="Pfam" id="PF13581">
    <property type="entry name" value="HATPase_c_2"/>
    <property type="match status" value="1"/>
</dbReference>
<proteinExistence type="predicted"/>